<gene>
    <name evidence="2" type="ORF">GIB67_032115</name>
</gene>
<dbReference type="InterPro" id="IPR054722">
    <property type="entry name" value="PolX-like_BBD"/>
</dbReference>
<organism evidence="2 3">
    <name type="scientific">Kingdonia uniflora</name>
    <dbReference type="NCBI Taxonomy" id="39325"/>
    <lineage>
        <taxon>Eukaryota</taxon>
        <taxon>Viridiplantae</taxon>
        <taxon>Streptophyta</taxon>
        <taxon>Embryophyta</taxon>
        <taxon>Tracheophyta</taxon>
        <taxon>Spermatophyta</taxon>
        <taxon>Magnoliopsida</taxon>
        <taxon>Ranunculales</taxon>
        <taxon>Circaeasteraceae</taxon>
        <taxon>Kingdonia</taxon>
    </lineage>
</organism>
<evidence type="ECO:0000313" key="3">
    <source>
        <dbReference type="Proteomes" id="UP000541444"/>
    </source>
</evidence>
<dbReference type="Proteomes" id="UP000541444">
    <property type="component" value="Unassembled WGS sequence"/>
</dbReference>
<dbReference type="EMBL" id="JACGCM010001193">
    <property type="protein sequence ID" value="KAF6159344.1"/>
    <property type="molecule type" value="Genomic_DNA"/>
</dbReference>
<evidence type="ECO:0000259" key="1">
    <source>
        <dbReference type="Pfam" id="PF22936"/>
    </source>
</evidence>
<dbReference type="Pfam" id="PF22936">
    <property type="entry name" value="Pol_BBD"/>
    <property type="match status" value="1"/>
</dbReference>
<protein>
    <recommendedName>
        <fullName evidence="1">Retrovirus-related Pol polyprotein from transposon TNT 1-94-like beta-barrel domain-containing protein</fullName>
    </recommendedName>
</protein>
<reference evidence="2 3" key="1">
    <citation type="journal article" date="2020" name="IScience">
        <title>Genome Sequencing of the Endangered Kingdonia uniflora (Circaeasteraceae, Ranunculales) Reveals Potential Mechanisms of Evolutionary Specialization.</title>
        <authorList>
            <person name="Sun Y."/>
            <person name="Deng T."/>
            <person name="Zhang A."/>
            <person name="Moore M.J."/>
            <person name="Landis J.B."/>
            <person name="Lin N."/>
            <person name="Zhang H."/>
            <person name="Zhang X."/>
            <person name="Huang J."/>
            <person name="Zhang X."/>
            <person name="Sun H."/>
            <person name="Wang H."/>
        </authorList>
    </citation>
    <scope>NUCLEOTIDE SEQUENCE [LARGE SCALE GENOMIC DNA]</scope>
    <source>
        <strain evidence="2">TB1705</strain>
        <tissue evidence="2">Leaf</tissue>
    </source>
</reference>
<keyword evidence="3" id="KW-1185">Reference proteome</keyword>
<name>A0A7J7MX23_9MAGN</name>
<dbReference type="AlphaFoldDB" id="A0A7J7MX23"/>
<evidence type="ECO:0000313" key="2">
    <source>
        <dbReference type="EMBL" id="KAF6159344.1"/>
    </source>
</evidence>
<sequence>MSTTMATESSNTTATSSFSASFSTVPMVSLSGPNVSHFLKLTKTNYLLWKRQMEPFLHGHDFMKYVEDTGATHHMTVNADALQNRVPHTGNSSILLGNGDKLDISQTGNIPITLGSNKFQLNNVYHVPSMRKNLFSVAKFTADNFVRVSFDPYNFHISDLHSGVPLFQGQCRDGLYPLSVYLPPPAPSAFSSQL</sequence>
<accession>A0A7J7MX23</accession>
<dbReference type="OrthoDB" id="1306154at2759"/>
<comment type="caution">
    <text evidence="2">The sequence shown here is derived from an EMBL/GenBank/DDBJ whole genome shotgun (WGS) entry which is preliminary data.</text>
</comment>
<proteinExistence type="predicted"/>
<feature type="domain" description="Retrovirus-related Pol polyprotein from transposon TNT 1-94-like beta-barrel" evidence="1">
    <location>
        <begin position="68"/>
        <end position="144"/>
    </location>
</feature>